<keyword evidence="4 6" id="KW-0378">Hydrolase</keyword>
<dbReference type="NCBIfam" id="NF002137">
    <property type="entry name" value="PRK00977.1-1"/>
    <property type="match status" value="1"/>
</dbReference>
<keyword evidence="5 6" id="KW-0269">Exonuclease</keyword>
<comment type="function">
    <text evidence="6">Bidirectionally degrades single-stranded DNA into large acid-insoluble oligonucleotides, which are then degraded further into small acid-soluble oligonucleotides.</text>
</comment>
<dbReference type="EC" id="3.1.11.6" evidence="6"/>
<dbReference type="SUPFAM" id="SSF116842">
    <property type="entry name" value="XseB-like"/>
    <property type="match status" value="1"/>
</dbReference>
<evidence type="ECO:0000256" key="2">
    <source>
        <dbReference type="ARBA" id="ARBA00022490"/>
    </source>
</evidence>
<comment type="subcellular location">
    <subcellularLocation>
        <location evidence="6">Cytoplasm</location>
    </subcellularLocation>
</comment>
<comment type="similarity">
    <text evidence="1 6">Belongs to the XseB family.</text>
</comment>
<keyword evidence="3 6" id="KW-0540">Nuclease</keyword>
<accession>A0ABM8ZRJ4</accession>
<dbReference type="HAMAP" id="MF_00337">
    <property type="entry name" value="Exonuc_7_S"/>
    <property type="match status" value="1"/>
</dbReference>
<sequence>MATKKTEDVSFESAMTELDTIVQQLENGDLPLEEALKQFERGVGLVNIGQKKLTDAEQRVEILLAQSDDAPLSTFQQDEDE</sequence>
<dbReference type="PANTHER" id="PTHR34137:SF1">
    <property type="entry name" value="EXODEOXYRIBONUCLEASE 7 SMALL SUBUNIT"/>
    <property type="match status" value="1"/>
</dbReference>
<evidence type="ECO:0000256" key="1">
    <source>
        <dbReference type="ARBA" id="ARBA00009998"/>
    </source>
</evidence>
<evidence type="ECO:0000256" key="4">
    <source>
        <dbReference type="ARBA" id="ARBA00022801"/>
    </source>
</evidence>
<dbReference type="Gene3D" id="1.10.287.1040">
    <property type="entry name" value="Exonuclease VII, small subunit"/>
    <property type="match status" value="1"/>
</dbReference>
<comment type="catalytic activity">
    <reaction evidence="6">
        <text>Exonucleolytic cleavage in either 5'- to 3'- or 3'- to 5'-direction to yield nucleoside 5'-phosphates.</text>
        <dbReference type="EC" id="3.1.11.6"/>
    </reaction>
</comment>
<evidence type="ECO:0000313" key="7">
    <source>
        <dbReference type="EMBL" id="CAH0532913.1"/>
    </source>
</evidence>
<evidence type="ECO:0000313" key="8">
    <source>
        <dbReference type="Proteomes" id="UP000838672"/>
    </source>
</evidence>
<evidence type="ECO:0000256" key="5">
    <source>
        <dbReference type="ARBA" id="ARBA00022839"/>
    </source>
</evidence>
<dbReference type="NCBIfam" id="TIGR01280">
    <property type="entry name" value="xseB"/>
    <property type="match status" value="1"/>
</dbReference>
<keyword evidence="2 6" id="KW-0963">Cytoplasm</keyword>
<evidence type="ECO:0000256" key="3">
    <source>
        <dbReference type="ARBA" id="ARBA00022722"/>
    </source>
</evidence>
<dbReference type="RefSeq" id="WP_237465042.1">
    <property type="nucleotide sequence ID" value="NZ_CAKLDI010000001.1"/>
</dbReference>
<reference evidence="7" key="1">
    <citation type="submission" date="2021-11" db="EMBL/GenBank/DDBJ databases">
        <authorList>
            <person name="Rodrigo-Torres L."/>
            <person name="Arahal R. D."/>
            <person name="Lucena T."/>
        </authorList>
    </citation>
    <scope>NUCLEOTIDE SEQUENCE</scope>
    <source>
        <strain evidence="7">CECT 7929</strain>
    </source>
</reference>
<gene>
    <name evidence="6 7" type="primary">xseB</name>
    <name evidence="7" type="ORF">VST7929_00761</name>
</gene>
<evidence type="ECO:0000256" key="6">
    <source>
        <dbReference type="HAMAP-Rule" id="MF_00337"/>
    </source>
</evidence>
<dbReference type="Pfam" id="PF02609">
    <property type="entry name" value="Exonuc_VII_S"/>
    <property type="match status" value="1"/>
</dbReference>
<dbReference type="PANTHER" id="PTHR34137">
    <property type="entry name" value="EXODEOXYRIBONUCLEASE 7 SMALL SUBUNIT"/>
    <property type="match status" value="1"/>
</dbReference>
<name>A0ABM8ZRJ4_9VIBR</name>
<proteinExistence type="inferred from homology"/>
<comment type="subunit">
    <text evidence="6">Heterooligomer composed of large and small subunits.</text>
</comment>
<comment type="caution">
    <text evidence="7">The sequence shown here is derived from an EMBL/GenBank/DDBJ whole genome shotgun (WGS) entry which is preliminary data.</text>
</comment>
<dbReference type="InterPro" id="IPR037004">
    <property type="entry name" value="Exonuc_VII_ssu_sf"/>
</dbReference>
<dbReference type="PIRSF" id="PIRSF006488">
    <property type="entry name" value="Exonuc_VII_S"/>
    <property type="match status" value="1"/>
</dbReference>
<keyword evidence="8" id="KW-1185">Reference proteome</keyword>
<dbReference type="Proteomes" id="UP000838672">
    <property type="component" value="Unassembled WGS sequence"/>
</dbReference>
<dbReference type="NCBIfam" id="NF002140">
    <property type="entry name" value="PRK00977.1-4"/>
    <property type="match status" value="1"/>
</dbReference>
<dbReference type="InterPro" id="IPR003761">
    <property type="entry name" value="Exonuc_VII_S"/>
</dbReference>
<organism evidence="7 8">
    <name type="scientific">Vibrio stylophorae</name>
    <dbReference type="NCBI Taxonomy" id="659351"/>
    <lineage>
        <taxon>Bacteria</taxon>
        <taxon>Pseudomonadati</taxon>
        <taxon>Pseudomonadota</taxon>
        <taxon>Gammaproteobacteria</taxon>
        <taxon>Vibrionales</taxon>
        <taxon>Vibrionaceae</taxon>
        <taxon>Vibrio</taxon>
    </lineage>
</organism>
<dbReference type="EMBL" id="CAKLDI010000001">
    <property type="protein sequence ID" value="CAH0532913.1"/>
    <property type="molecule type" value="Genomic_DNA"/>
</dbReference>
<dbReference type="GO" id="GO:0008855">
    <property type="term" value="F:exodeoxyribonuclease VII activity"/>
    <property type="evidence" value="ECO:0007669"/>
    <property type="project" value="UniProtKB-EC"/>
</dbReference>
<protein>
    <recommendedName>
        <fullName evidence="6">Exodeoxyribonuclease 7 small subunit</fullName>
        <ecNumber evidence="6">3.1.11.6</ecNumber>
    </recommendedName>
    <alternativeName>
        <fullName evidence="6">Exodeoxyribonuclease VII small subunit</fullName>
        <shortName evidence="6">Exonuclease VII small subunit</shortName>
    </alternativeName>
</protein>